<dbReference type="AlphaFoldDB" id="A0A1A9QDY5"/>
<proteinExistence type="predicted"/>
<evidence type="ECO:0000313" key="1">
    <source>
        <dbReference type="EMBL" id="OAL10683.1"/>
    </source>
</evidence>
<gene>
    <name evidence="1" type="ORF">A6V39_01265</name>
</gene>
<protein>
    <recommendedName>
        <fullName evidence="3">Lipoprotein</fullName>
    </recommendedName>
</protein>
<dbReference type="EMBL" id="LWUJ01000010">
    <property type="protein sequence ID" value="OAL10683.1"/>
    <property type="molecule type" value="Genomic_DNA"/>
</dbReference>
<evidence type="ECO:0000313" key="2">
    <source>
        <dbReference type="Proteomes" id="UP000077623"/>
    </source>
</evidence>
<name>A0A1A9QDY5_9MOLU</name>
<sequence>MASPAKIGAFALVGSCATAGCAGGIYLTSGTPIKDLINEEYEYILLDTTAGSGNKDETKWGEVWNSYKTNSNDIFKLTGWDASKTDLNLKEELKKRCNELSGSKVSNKESDLYKHVTKYCSRGVTFEEQAKKDRLNVLDTSGATHATIWSNRHRDKTSINAHLTKLGITSNNSDGSNIKTGCNTAKAKNKQVEDYSNVYASFKEVCIKKAGDPN</sequence>
<evidence type="ECO:0008006" key="3">
    <source>
        <dbReference type="Google" id="ProtNLM"/>
    </source>
</evidence>
<organism evidence="1 2">
    <name type="scientific">Candidatus Mycoplasma haematobovis</name>
    <dbReference type="NCBI Taxonomy" id="432608"/>
    <lineage>
        <taxon>Bacteria</taxon>
        <taxon>Bacillati</taxon>
        <taxon>Mycoplasmatota</taxon>
        <taxon>Mollicutes</taxon>
        <taxon>Mycoplasmataceae</taxon>
        <taxon>Mycoplasma</taxon>
    </lineage>
</organism>
<keyword evidence="2" id="KW-1185">Reference proteome</keyword>
<dbReference type="PROSITE" id="PS51257">
    <property type="entry name" value="PROKAR_LIPOPROTEIN"/>
    <property type="match status" value="1"/>
</dbReference>
<comment type="caution">
    <text evidence="1">The sequence shown here is derived from an EMBL/GenBank/DDBJ whole genome shotgun (WGS) entry which is preliminary data.</text>
</comment>
<reference evidence="2" key="1">
    <citation type="submission" date="2016-04" db="EMBL/GenBank/DDBJ databases">
        <authorList>
            <person name="Quiroz-Castaneda R.E."/>
            <person name="Martinez-Ocampo F."/>
        </authorList>
    </citation>
    <scope>NUCLEOTIDE SEQUENCE [LARGE SCALE GENOMIC DNA]</scope>
    <source>
        <strain evidence="2">INIFAP01</strain>
    </source>
</reference>
<accession>A0A1A9QDY5</accession>
<dbReference type="RefSeq" id="WP_187149919.1">
    <property type="nucleotide sequence ID" value="NZ_LWUJ01000010.1"/>
</dbReference>
<dbReference type="Proteomes" id="UP000077623">
    <property type="component" value="Unassembled WGS sequence"/>
</dbReference>
<dbReference type="STRING" id="432608.A6V39_01265"/>